<dbReference type="InterPro" id="IPR010982">
    <property type="entry name" value="Lambda_DNA-bd_dom_sf"/>
</dbReference>
<dbReference type="CDD" id="cd01575">
    <property type="entry name" value="PBP1_GntR"/>
    <property type="match status" value="1"/>
</dbReference>
<dbReference type="SUPFAM" id="SSF47413">
    <property type="entry name" value="lambda repressor-like DNA-binding domains"/>
    <property type="match status" value="1"/>
</dbReference>
<dbReference type="CDD" id="cd01392">
    <property type="entry name" value="HTH_LacI"/>
    <property type="match status" value="1"/>
</dbReference>
<gene>
    <name evidence="6" type="ORF">JCM19231_3530</name>
</gene>
<keyword evidence="7" id="KW-1185">Reference proteome</keyword>
<protein>
    <submittedName>
        <fullName evidence="6">Gluconate utilization system gnt-I transcriptional repressor</fullName>
    </submittedName>
</protein>
<dbReference type="SMART" id="SM00354">
    <property type="entry name" value="HTH_LACI"/>
    <property type="match status" value="1"/>
</dbReference>
<dbReference type="InterPro" id="IPR001387">
    <property type="entry name" value="Cro/C1-type_HTH"/>
</dbReference>
<feature type="domain" description="HTH lacI-type" evidence="4">
    <location>
        <begin position="6"/>
        <end position="60"/>
    </location>
</feature>
<dbReference type="AlphaFoldDB" id="A0A0B8NGY7"/>
<dbReference type="Gene3D" id="1.10.260.40">
    <property type="entry name" value="lambda repressor-like DNA-binding domains"/>
    <property type="match status" value="1"/>
</dbReference>
<dbReference type="SUPFAM" id="SSF53822">
    <property type="entry name" value="Periplasmic binding protein-like I"/>
    <property type="match status" value="1"/>
</dbReference>
<evidence type="ECO:0000256" key="3">
    <source>
        <dbReference type="ARBA" id="ARBA00023163"/>
    </source>
</evidence>
<evidence type="ECO:0000313" key="7">
    <source>
        <dbReference type="Proteomes" id="UP000031671"/>
    </source>
</evidence>
<accession>A0A0B8NGY7</accession>
<feature type="domain" description="HTH cro/C1-type" evidence="5">
    <location>
        <begin position="7"/>
        <end position="50"/>
    </location>
</feature>
<keyword evidence="1" id="KW-0805">Transcription regulation</keyword>
<reference evidence="6 7" key="1">
    <citation type="submission" date="2015-01" db="EMBL/GenBank/DDBJ databases">
        <title>Vibrio sp. C1 JCM 19231 whole genome shotgun sequence.</title>
        <authorList>
            <person name="Sawabe T."/>
            <person name="Meirelles P."/>
            <person name="Feng G."/>
            <person name="Sayaka M."/>
            <person name="Hattori M."/>
            <person name="Ohkuma M."/>
        </authorList>
    </citation>
    <scope>NUCLEOTIDE SEQUENCE [LARGE SCALE GENOMIC DNA]</scope>
    <source>
        <strain evidence="7">JCM 19231</strain>
    </source>
</reference>
<dbReference type="Gene3D" id="3.40.50.2300">
    <property type="match status" value="2"/>
</dbReference>
<dbReference type="Proteomes" id="UP000031671">
    <property type="component" value="Unassembled WGS sequence"/>
</dbReference>
<evidence type="ECO:0000259" key="4">
    <source>
        <dbReference type="PROSITE" id="PS50932"/>
    </source>
</evidence>
<dbReference type="PROSITE" id="PS50943">
    <property type="entry name" value="HTH_CROC1"/>
    <property type="match status" value="1"/>
</dbReference>
<dbReference type="PROSITE" id="PS00356">
    <property type="entry name" value="HTH_LACI_1"/>
    <property type="match status" value="1"/>
</dbReference>
<dbReference type="PANTHER" id="PTHR30146">
    <property type="entry name" value="LACI-RELATED TRANSCRIPTIONAL REPRESSOR"/>
    <property type="match status" value="1"/>
</dbReference>
<dbReference type="GO" id="GO:0000976">
    <property type="term" value="F:transcription cis-regulatory region binding"/>
    <property type="evidence" value="ECO:0007669"/>
    <property type="project" value="TreeGrafter"/>
</dbReference>
<dbReference type="InterPro" id="IPR028082">
    <property type="entry name" value="Peripla_BP_I"/>
</dbReference>
<reference evidence="6 7" key="2">
    <citation type="submission" date="2015-01" db="EMBL/GenBank/DDBJ databases">
        <authorList>
            <consortium name="NBRP consortium"/>
            <person name="Sawabe T."/>
            <person name="Meirelles P."/>
            <person name="Feng G."/>
            <person name="Sayaka M."/>
            <person name="Hattori M."/>
            <person name="Ohkuma M."/>
        </authorList>
    </citation>
    <scope>NUCLEOTIDE SEQUENCE [LARGE SCALE GENOMIC DNA]</scope>
    <source>
        <strain evidence="7">JCM 19231</strain>
    </source>
</reference>
<dbReference type="PROSITE" id="PS50932">
    <property type="entry name" value="HTH_LACI_2"/>
    <property type="match status" value="1"/>
</dbReference>
<organism evidence="6 7">
    <name type="scientific">Vibrio ishigakensis</name>
    <dbReference type="NCBI Taxonomy" id="1481914"/>
    <lineage>
        <taxon>Bacteria</taxon>
        <taxon>Pseudomonadati</taxon>
        <taxon>Pseudomonadota</taxon>
        <taxon>Gammaproteobacteria</taxon>
        <taxon>Vibrionales</taxon>
        <taxon>Vibrionaceae</taxon>
        <taxon>Vibrio</taxon>
    </lineage>
</organism>
<keyword evidence="3" id="KW-0804">Transcription</keyword>
<sequence length="331" mass="36654">MKNKRTSLQDIADQVGVTKMTVSRYLRDPEKVSQKTRDKIEKVITETGYIPNKAPALLSNSKSFAIGVLVPSLTNQVFADVISGIEEVTEPAGYQVMLAHYGYSPEVEEKHITSLLSYQIDGLILSDFEHTERTLAMIEMAGIPTIEIMGSSKTPIHQSVGFDNKKAGYLMTKALLEKGYKHPVYLGAQLDRRTELKREGYRDAVEEFGVMPIEMLTEEGSSFSLGRELLTKTLEQHPQADSFFCTNDDIATGVVFECQHQGISIPEQIAVAGFHGLDVGQSLVPRLASVVTPRKEIGEIAAKQLLQRIESKSKKTDNICLDVELDFGESV</sequence>
<evidence type="ECO:0000313" key="6">
    <source>
        <dbReference type="EMBL" id="GAM54010.1"/>
    </source>
</evidence>
<dbReference type="Pfam" id="PF00356">
    <property type="entry name" value="LacI"/>
    <property type="match status" value="1"/>
</dbReference>
<comment type="caution">
    <text evidence="6">The sequence shown here is derived from an EMBL/GenBank/DDBJ whole genome shotgun (WGS) entry which is preliminary data.</text>
</comment>
<dbReference type="GO" id="GO:0003700">
    <property type="term" value="F:DNA-binding transcription factor activity"/>
    <property type="evidence" value="ECO:0007669"/>
    <property type="project" value="TreeGrafter"/>
</dbReference>
<dbReference type="InterPro" id="IPR000843">
    <property type="entry name" value="HTH_LacI"/>
</dbReference>
<proteinExistence type="predicted"/>
<evidence type="ECO:0000259" key="5">
    <source>
        <dbReference type="PROSITE" id="PS50943"/>
    </source>
</evidence>
<name>A0A0B8NGY7_9VIBR</name>
<keyword evidence="2" id="KW-0238">DNA-binding</keyword>
<evidence type="ECO:0000256" key="1">
    <source>
        <dbReference type="ARBA" id="ARBA00023015"/>
    </source>
</evidence>
<dbReference type="PANTHER" id="PTHR30146:SF2">
    <property type="entry name" value="HTH-TYPE TRANSCRIPTIONAL REGULATOR GNTR"/>
    <property type="match status" value="1"/>
</dbReference>
<dbReference type="InterPro" id="IPR001761">
    <property type="entry name" value="Peripla_BP/Lac1_sug-bd_dom"/>
</dbReference>
<dbReference type="Pfam" id="PF00532">
    <property type="entry name" value="Peripla_BP_1"/>
    <property type="match status" value="1"/>
</dbReference>
<evidence type="ECO:0000256" key="2">
    <source>
        <dbReference type="ARBA" id="ARBA00023125"/>
    </source>
</evidence>
<dbReference type="EMBL" id="BBRZ01000001">
    <property type="protein sequence ID" value="GAM54010.1"/>
    <property type="molecule type" value="Genomic_DNA"/>
</dbReference>